<gene>
    <name evidence="1" type="ORF">GCM10007977_046810</name>
</gene>
<keyword evidence="2" id="KW-1185">Reference proteome</keyword>
<dbReference type="Proteomes" id="UP000642070">
    <property type="component" value="Unassembled WGS sequence"/>
</dbReference>
<reference evidence="1" key="1">
    <citation type="journal article" date="2014" name="Int. J. Syst. Evol. Microbiol.">
        <title>Complete genome sequence of Corynebacterium casei LMG S-19264T (=DSM 44701T), isolated from a smear-ripened cheese.</title>
        <authorList>
            <consortium name="US DOE Joint Genome Institute (JGI-PGF)"/>
            <person name="Walter F."/>
            <person name="Albersmeier A."/>
            <person name="Kalinowski J."/>
            <person name="Ruckert C."/>
        </authorList>
    </citation>
    <scope>NUCLEOTIDE SEQUENCE</scope>
    <source>
        <strain evidence="1">JCM 19831</strain>
    </source>
</reference>
<proteinExistence type="predicted"/>
<accession>A0A917TVP1</accession>
<protein>
    <submittedName>
        <fullName evidence="1">Uncharacterized protein</fullName>
    </submittedName>
</protein>
<sequence length="67" mass="6659">MVVQPAEQGPIPFGQADLDAQDGVIHGASRPTGDPLQEGLSELTGTAVTVALTCVVSAVEGSVRGSA</sequence>
<reference evidence="1" key="2">
    <citation type="submission" date="2020-09" db="EMBL/GenBank/DDBJ databases">
        <authorList>
            <person name="Sun Q."/>
            <person name="Ohkuma M."/>
        </authorList>
    </citation>
    <scope>NUCLEOTIDE SEQUENCE</scope>
    <source>
        <strain evidence="1">JCM 19831</strain>
    </source>
</reference>
<dbReference type="AlphaFoldDB" id="A0A917TVP1"/>
<organism evidence="1 2">
    <name type="scientific">Dactylosporangium sucinum</name>
    <dbReference type="NCBI Taxonomy" id="1424081"/>
    <lineage>
        <taxon>Bacteria</taxon>
        <taxon>Bacillati</taxon>
        <taxon>Actinomycetota</taxon>
        <taxon>Actinomycetes</taxon>
        <taxon>Micromonosporales</taxon>
        <taxon>Micromonosporaceae</taxon>
        <taxon>Dactylosporangium</taxon>
    </lineage>
</organism>
<comment type="caution">
    <text evidence="1">The sequence shown here is derived from an EMBL/GenBank/DDBJ whole genome shotgun (WGS) entry which is preliminary data.</text>
</comment>
<evidence type="ECO:0000313" key="1">
    <source>
        <dbReference type="EMBL" id="GGM40070.1"/>
    </source>
</evidence>
<evidence type="ECO:0000313" key="2">
    <source>
        <dbReference type="Proteomes" id="UP000642070"/>
    </source>
</evidence>
<name>A0A917TVP1_9ACTN</name>
<dbReference type="EMBL" id="BMPI01000022">
    <property type="protein sequence ID" value="GGM40070.1"/>
    <property type="molecule type" value="Genomic_DNA"/>
</dbReference>